<reference evidence="4 5" key="1">
    <citation type="submission" date="2019-03" db="EMBL/GenBank/DDBJ databases">
        <title>Genomic Encyclopedia of Type Strains, Phase IV (KMG-IV): sequencing the most valuable type-strain genomes for metagenomic binning, comparative biology and taxonomic classification.</title>
        <authorList>
            <person name="Goeker M."/>
        </authorList>
    </citation>
    <scope>NUCLEOTIDE SEQUENCE [LARGE SCALE GENOMIC DNA]</scope>
    <source>
        <strain evidence="4 5">DSM 18577</strain>
    </source>
</reference>
<proteinExistence type="inferred from homology"/>
<dbReference type="Proteomes" id="UP000295565">
    <property type="component" value="Unassembled WGS sequence"/>
</dbReference>
<evidence type="ECO:0000313" key="5">
    <source>
        <dbReference type="Proteomes" id="UP000295565"/>
    </source>
</evidence>
<dbReference type="CDD" id="cd03443">
    <property type="entry name" value="PaaI_thioesterase"/>
    <property type="match status" value="1"/>
</dbReference>
<dbReference type="EMBL" id="SMGD01000013">
    <property type="protein sequence ID" value="TCK51802.1"/>
    <property type="molecule type" value="Genomic_DNA"/>
</dbReference>
<feature type="domain" description="Thioesterase" evidence="3">
    <location>
        <begin position="53"/>
        <end position="123"/>
    </location>
</feature>
<dbReference type="AlphaFoldDB" id="A0A4R1JL79"/>
<dbReference type="GO" id="GO:0005829">
    <property type="term" value="C:cytosol"/>
    <property type="evidence" value="ECO:0007669"/>
    <property type="project" value="TreeGrafter"/>
</dbReference>
<dbReference type="SUPFAM" id="SSF54637">
    <property type="entry name" value="Thioesterase/thiol ester dehydrase-isomerase"/>
    <property type="match status" value="1"/>
</dbReference>
<keyword evidence="2" id="KW-0378">Hydrolase</keyword>
<comment type="similarity">
    <text evidence="1">Belongs to the thioesterase PaaI family.</text>
</comment>
<dbReference type="RefSeq" id="WP_131912722.1">
    <property type="nucleotide sequence ID" value="NZ_OU594967.1"/>
</dbReference>
<evidence type="ECO:0000259" key="3">
    <source>
        <dbReference type="Pfam" id="PF03061"/>
    </source>
</evidence>
<dbReference type="PANTHER" id="PTHR43240:SF5">
    <property type="entry name" value="1,4-DIHYDROXY-2-NAPHTHOYL-COA THIOESTERASE 1"/>
    <property type="match status" value="1"/>
</dbReference>
<dbReference type="Gene3D" id="3.10.129.10">
    <property type="entry name" value="Hotdog Thioesterase"/>
    <property type="match status" value="1"/>
</dbReference>
<comment type="caution">
    <text evidence="4">The sequence shown here is derived from an EMBL/GenBank/DDBJ whole genome shotgun (WGS) entry which is preliminary data.</text>
</comment>
<dbReference type="OrthoDB" id="9798208at2"/>
<dbReference type="InterPro" id="IPR006683">
    <property type="entry name" value="Thioestr_dom"/>
</dbReference>
<dbReference type="PANTHER" id="PTHR43240">
    <property type="entry name" value="1,4-DIHYDROXY-2-NAPHTHOYL-COA THIOESTERASE 1"/>
    <property type="match status" value="1"/>
</dbReference>
<gene>
    <name evidence="4" type="ORF">EV690_1883</name>
</gene>
<dbReference type="InterPro" id="IPR003736">
    <property type="entry name" value="PAAI_dom"/>
</dbReference>
<accession>A0A4R1JL79</accession>
<protein>
    <submittedName>
        <fullName evidence="4">Uncharacterized protein (TIGR00369 family)</fullName>
    </submittedName>
</protein>
<sequence length="143" mass="15469">MSQIWQKEISLERLNALIPGTMLEATQTRFCEFGDDYLCATMPVTNAVRQPVGLLHGGASAALAETVGSIAGFFACPQGCHILGVDISANHLLPMKSGQVVAKATPIRLGGLLQLWHIDIRDQAHPDRLICSARHSVIVRNTK</sequence>
<dbReference type="GO" id="GO:0061522">
    <property type="term" value="F:1,4-dihydroxy-2-naphthoyl-CoA thioesterase activity"/>
    <property type="evidence" value="ECO:0007669"/>
    <property type="project" value="TreeGrafter"/>
</dbReference>
<keyword evidence="5" id="KW-1185">Reference proteome</keyword>
<name>A0A4R1JL79_9GAMM</name>
<dbReference type="InterPro" id="IPR029069">
    <property type="entry name" value="HotDog_dom_sf"/>
</dbReference>
<organism evidence="4 5">
    <name type="scientific">Celerinatantimonas diazotrophica</name>
    <dbReference type="NCBI Taxonomy" id="412034"/>
    <lineage>
        <taxon>Bacteria</taxon>
        <taxon>Pseudomonadati</taxon>
        <taxon>Pseudomonadota</taxon>
        <taxon>Gammaproteobacteria</taxon>
        <taxon>Celerinatantimonadaceae</taxon>
        <taxon>Celerinatantimonas</taxon>
    </lineage>
</organism>
<evidence type="ECO:0000256" key="2">
    <source>
        <dbReference type="ARBA" id="ARBA00022801"/>
    </source>
</evidence>
<evidence type="ECO:0000256" key="1">
    <source>
        <dbReference type="ARBA" id="ARBA00008324"/>
    </source>
</evidence>
<dbReference type="NCBIfam" id="TIGR00369">
    <property type="entry name" value="unchar_dom_1"/>
    <property type="match status" value="1"/>
</dbReference>
<dbReference type="Pfam" id="PF03061">
    <property type="entry name" value="4HBT"/>
    <property type="match status" value="1"/>
</dbReference>
<evidence type="ECO:0000313" key="4">
    <source>
        <dbReference type="EMBL" id="TCK51802.1"/>
    </source>
</evidence>